<evidence type="ECO:0000313" key="2">
    <source>
        <dbReference type="EMBL" id="OGG29136.1"/>
    </source>
</evidence>
<feature type="transmembrane region" description="Helical" evidence="1">
    <location>
        <begin position="6"/>
        <end position="26"/>
    </location>
</feature>
<reference evidence="2 3" key="1">
    <citation type="journal article" date="2016" name="Nat. Commun.">
        <title>Thousands of microbial genomes shed light on interconnected biogeochemical processes in an aquifer system.</title>
        <authorList>
            <person name="Anantharaman K."/>
            <person name="Brown C.T."/>
            <person name="Hug L.A."/>
            <person name="Sharon I."/>
            <person name="Castelle C.J."/>
            <person name="Probst A.J."/>
            <person name="Thomas B.C."/>
            <person name="Singh A."/>
            <person name="Wilkins M.J."/>
            <person name="Karaoz U."/>
            <person name="Brodie E.L."/>
            <person name="Williams K.H."/>
            <person name="Hubbard S.S."/>
            <person name="Banfield J.F."/>
        </authorList>
    </citation>
    <scope>NUCLEOTIDE SEQUENCE [LARGE SCALE GENOMIC DNA]</scope>
</reference>
<evidence type="ECO:0000256" key="1">
    <source>
        <dbReference type="SAM" id="Phobius"/>
    </source>
</evidence>
<keyword evidence="1" id="KW-1133">Transmembrane helix</keyword>
<feature type="transmembrane region" description="Helical" evidence="1">
    <location>
        <begin position="253"/>
        <end position="271"/>
    </location>
</feature>
<feature type="transmembrane region" description="Helical" evidence="1">
    <location>
        <begin position="213"/>
        <end position="233"/>
    </location>
</feature>
<protein>
    <recommendedName>
        <fullName evidence="4">Glycosyltransferase RgtA/B/C/D-like domain-containing protein</fullName>
    </recommendedName>
</protein>
<dbReference type="STRING" id="1798396.A2973_00875"/>
<feature type="transmembrane region" description="Helical" evidence="1">
    <location>
        <begin position="453"/>
        <end position="470"/>
    </location>
</feature>
<proteinExistence type="predicted"/>
<accession>A0A1F6AWS5</accession>
<evidence type="ECO:0008006" key="4">
    <source>
        <dbReference type="Google" id="ProtNLM"/>
    </source>
</evidence>
<keyword evidence="1" id="KW-0812">Transmembrane</keyword>
<dbReference type="Proteomes" id="UP000176409">
    <property type="component" value="Unassembled WGS sequence"/>
</dbReference>
<sequence>MILIELIKYIIGVTLLMYLPAEGIFSFGRLDVSGWKRIALVSICGVVLLTFAEYGLSLLKLRYAVFPFVLILSGIGLWRRSAWIKYIQRDWSGPHWILFIFALLYSLSVTGSGWITKEGLILRGINASDGIWNVALISELGEMIPPEHPGINGVPLKGYHVFYNLWVSSIARFTSLDRVSLHFQYIPMTMSLLLVYILYVIGKQLSKNSYAALWSTGIALFGGSFSYVLPLFYHEKVSWDDAFGITQPGSLLLSPSFVSSLIIFIAAIVLLDEYIRRPYPITGFFLSLLAGIAVGFKVYAGMILLPIIFVMTIYVWVVQKKHHMIFILIGSMFIALLVFYPFNANYGFLLYQPLWPPHRIMQGTLGFTNWELKRQTLTQLGSFFGLIKLEIIAFTVFFFGNLGTRIIGFIGIKKFSFSQMSYIHTFLWLAVGISFIVPMFFIQPIGAFNMIQFFWYYLVFVGILSGWGIYEFLQRFSKVPRYIIASLIILITIPSATEKILAYFPFSPTHITISSSELSLYDVMQKTGSYNDAVLIVPSLPEYSKAELSRWFWGSSPPKVSAFGHKRVFLGNEVVQFPYEEWIGPRITLLTSLMGPQTKTNISEEEILEARNSLKTLIDSYKIRFILSHVPSLWFTSKFGLKELITKDGLSLYEVRPL</sequence>
<feature type="transmembrane region" description="Helical" evidence="1">
    <location>
        <begin position="482"/>
        <end position="506"/>
    </location>
</feature>
<organism evidence="2 3">
    <name type="scientific">Candidatus Gottesmanbacteria bacterium RIFCSPLOWO2_01_FULL_49_10</name>
    <dbReference type="NCBI Taxonomy" id="1798396"/>
    <lineage>
        <taxon>Bacteria</taxon>
        <taxon>Candidatus Gottesmaniibacteriota</taxon>
    </lineage>
</organism>
<dbReference type="AlphaFoldDB" id="A0A1F6AWS5"/>
<evidence type="ECO:0000313" key="3">
    <source>
        <dbReference type="Proteomes" id="UP000176409"/>
    </source>
</evidence>
<name>A0A1F6AWS5_9BACT</name>
<comment type="caution">
    <text evidence="2">The sequence shown here is derived from an EMBL/GenBank/DDBJ whole genome shotgun (WGS) entry which is preliminary data.</text>
</comment>
<feature type="transmembrane region" description="Helical" evidence="1">
    <location>
        <begin position="182"/>
        <end position="201"/>
    </location>
</feature>
<feature type="transmembrane region" description="Helical" evidence="1">
    <location>
        <begin position="96"/>
        <end position="115"/>
    </location>
</feature>
<feature type="transmembrane region" description="Helical" evidence="1">
    <location>
        <begin position="302"/>
        <end position="318"/>
    </location>
</feature>
<feature type="transmembrane region" description="Helical" evidence="1">
    <location>
        <begin position="63"/>
        <end position="84"/>
    </location>
</feature>
<feature type="transmembrane region" description="Helical" evidence="1">
    <location>
        <begin position="421"/>
        <end position="441"/>
    </location>
</feature>
<feature type="transmembrane region" description="Helical" evidence="1">
    <location>
        <begin position="278"/>
        <end position="296"/>
    </location>
</feature>
<dbReference type="EMBL" id="MFJZ01000058">
    <property type="protein sequence ID" value="OGG29136.1"/>
    <property type="molecule type" value="Genomic_DNA"/>
</dbReference>
<feature type="transmembrane region" description="Helical" evidence="1">
    <location>
        <begin position="325"/>
        <end position="342"/>
    </location>
</feature>
<feature type="transmembrane region" description="Helical" evidence="1">
    <location>
        <begin position="38"/>
        <end position="57"/>
    </location>
</feature>
<gene>
    <name evidence="2" type="ORF">A2973_00875</name>
</gene>
<keyword evidence="1" id="KW-0472">Membrane</keyword>